<feature type="domain" description="HTH cro/C1-type" evidence="1">
    <location>
        <begin position="14"/>
        <end position="72"/>
    </location>
</feature>
<evidence type="ECO:0000313" key="2">
    <source>
        <dbReference type="EMBL" id="MBO9761807.1"/>
    </source>
</evidence>
<dbReference type="InterPro" id="IPR001387">
    <property type="entry name" value="Cro/C1-type_HTH"/>
</dbReference>
<protein>
    <submittedName>
        <fullName evidence="2">Helix-turn-helix transcriptional regulator</fullName>
    </submittedName>
</protein>
<dbReference type="Proteomes" id="UP000668572">
    <property type="component" value="Unassembled WGS sequence"/>
</dbReference>
<reference evidence="2" key="1">
    <citation type="submission" date="2021-03" db="EMBL/GenBank/DDBJ databases">
        <title>Molecular characterization of Xanthomonas species pathogenic on Araceae and the development of a triplex TaqMan assay for detection of X. phaseoli pv. dieffenbachiae.</title>
        <authorList>
            <person name="Van Der Wolf J."/>
            <person name="Krijger M."/>
            <person name="Mendes O."/>
            <person name="Brankovics B."/>
            <person name="Bonants P."/>
            <person name="Meekes E."/>
        </authorList>
    </citation>
    <scope>NUCLEOTIDE SEQUENCE</scope>
    <source>
        <strain evidence="2">NBC1264</strain>
    </source>
</reference>
<sequence>MELPDARLLFAKRLREARLAADLTQEALGVAAGLSVDVARVRINRYEKGGRECDLRTAQRLADALGLPLPALFTDEDDLVEMIIFYSKLSTRQRQLMLAHFKGYFSKESKIQGDHD</sequence>
<dbReference type="Pfam" id="PF01381">
    <property type="entry name" value="HTH_3"/>
    <property type="match status" value="1"/>
</dbReference>
<comment type="caution">
    <text evidence="2">The sequence shown here is derived from an EMBL/GenBank/DDBJ whole genome shotgun (WGS) entry which is preliminary data.</text>
</comment>
<dbReference type="Gene3D" id="1.10.260.40">
    <property type="entry name" value="lambda repressor-like DNA-binding domains"/>
    <property type="match status" value="1"/>
</dbReference>
<dbReference type="SUPFAM" id="SSF47413">
    <property type="entry name" value="lambda repressor-like DNA-binding domains"/>
    <property type="match status" value="1"/>
</dbReference>
<dbReference type="RefSeq" id="WP_017174236.1">
    <property type="nucleotide sequence ID" value="NZ_JAGHXV010000094.1"/>
</dbReference>
<evidence type="ECO:0000313" key="3">
    <source>
        <dbReference type="Proteomes" id="UP000668572"/>
    </source>
</evidence>
<dbReference type="InterPro" id="IPR010982">
    <property type="entry name" value="Lambda_DNA-bd_dom_sf"/>
</dbReference>
<accession>A0A8I1XRA5</accession>
<dbReference type="AlphaFoldDB" id="A0A8I1XRA5"/>
<dbReference type="SMART" id="SM00530">
    <property type="entry name" value="HTH_XRE"/>
    <property type="match status" value="1"/>
</dbReference>
<gene>
    <name evidence="2" type="ORF">J7405_20100</name>
</gene>
<proteinExistence type="predicted"/>
<dbReference type="CDD" id="cd00093">
    <property type="entry name" value="HTH_XRE"/>
    <property type="match status" value="1"/>
</dbReference>
<dbReference type="EMBL" id="JAGHXW010000075">
    <property type="protein sequence ID" value="MBO9761807.1"/>
    <property type="molecule type" value="Genomic_DNA"/>
</dbReference>
<dbReference type="PROSITE" id="PS50943">
    <property type="entry name" value="HTH_CROC1"/>
    <property type="match status" value="1"/>
</dbReference>
<organism evidence="2 3">
    <name type="scientific">Xanthomonas manihotis</name>
    <dbReference type="NCBI Taxonomy" id="43353"/>
    <lineage>
        <taxon>Bacteria</taxon>
        <taxon>Pseudomonadati</taxon>
        <taxon>Pseudomonadota</taxon>
        <taxon>Gammaproteobacteria</taxon>
        <taxon>Lysobacterales</taxon>
        <taxon>Lysobacteraceae</taxon>
        <taxon>Xanthomonas</taxon>
    </lineage>
</organism>
<name>A0A8I1XRA5_XANMN</name>
<evidence type="ECO:0000259" key="1">
    <source>
        <dbReference type="PROSITE" id="PS50943"/>
    </source>
</evidence>
<dbReference type="GO" id="GO:0003677">
    <property type="term" value="F:DNA binding"/>
    <property type="evidence" value="ECO:0007669"/>
    <property type="project" value="InterPro"/>
</dbReference>